<sequence length="89" mass="9269">MGSTSGKSTSTPMAIEPSDSLLGVGWNPPERGERDVIFLTQEAAVGYTSGSEQLDGTSTIPLASFLGDCSPYRPHSDFSVLTSDVTGSI</sequence>
<feature type="region of interest" description="Disordered" evidence="1">
    <location>
        <begin position="1"/>
        <end position="28"/>
    </location>
</feature>
<feature type="compositionally biased region" description="Polar residues" evidence="1">
    <location>
        <begin position="1"/>
        <end position="12"/>
    </location>
</feature>
<evidence type="ECO:0000256" key="1">
    <source>
        <dbReference type="SAM" id="MobiDB-lite"/>
    </source>
</evidence>
<evidence type="ECO:0000313" key="3">
    <source>
        <dbReference type="Proteomes" id="UP000314294"/>
    </source>
</evidence>
<comment type="caution">
    <text evidence="2">The sequence shown here is derived from an EMBL/GenBank/DDBJ whole genome shotgun (WGS) entry which is preliminary data.</text>
</comment>
<keyword evidence="3" id="KW-1185">Reference proteome</keyword>
<dbReference type="EMBL" id="SRLO01000001">
    <property type="protein sequence ID" value="TNN89483.1"/>
    <property type="molecule type" value="Genomic_DNA"/>
</dbReference>
<dbReference type="Proteomes" id="UP000314294">
    <property type="component" value="Unassembled WGS sequence"/>
</dbReference>
<gene>
    <name evidence="2" type="ORF">EYF80_000086</name>
</gene>
<evidence type="ECO:0000313" key="2">
    <source>
        <dbReference type="EMBL" id="TNN89483.1"/>
    </source>
</evidence>
<name>A0A4Z2JI45_9TELE</name>
<organism evidence="2 3">
    <name type="scientific">Liparis tanakae</name>
    <name type="common">Tanaka's snailfish</name>
    <dbReference type="NCBI Taxonomy" id="230148"/>
    <lineage>
        <taxon>Eukaryota</taxon>
        <taxon>Metazoa</taxon>
        <taxon>Chordata</taxon>
        <taxon>Craniata</taxon>
        <taxon>Vertebrata</taxon>
        <taxon>Euteleostomi</taxon>
        <taxon>Actinopterygii</taxon>
        <taxon>Neopterygii</taxon>
        <taxon>Teleostei</taxon>
        <taxon>Neoteleostei</taxon>
        <taxon>Acanthomorphata</taxon>
        <taxon>Eupercaria</taxon>
        <taxon>Perciformes</taxon>
        <taxon>Cottioidei</taxon>
        <taxon>Cottales</taxon>
        <taxon>Liparidae</taxon>
        <taxon>Liparis</taxon>
    </lineage>
</organism>
<reference evidence="2 3" key="1">
    <citation type="submission" date="2019-03" db="EMBL/GenBank/DDBJ databases">
        <title>First draft genome of Liparis tanakae, snailfish: a comprehensive survey of snailfish specific genes.</title>
        <authorList>
            <person name="Kim W."/>
            <person name="Song I."/>
            <person name="Jeong J.-H."/>
            <person name="Kim D."/>
            <person name="Kim S."/>
            <person name="Ryu S."/>
            <person name="Song J.Y."/>
            <person name="Lee S.K."/>
        </authorList>
    </citation>
    <scope>NUCLEOTIDE SEQUENCE [LARGE SCALE GENOMIC DNA]</scope>
    <source>
        <tissue evidence="2">Muscle</tissue>
    </source>
</reference>
<accession>A0A4Z2JI45</accession>
<protein>
    <submittedName>
        <fullName evidence="2">Uncharacterized protein</fullName>
    </submittedName>
</protein>
<proteinExistence type="predicted"/>
<dbReference type="AlphaFoldDB" id="A0A4Z2JI45"/>